<sequence length="186" mass="21351">MDDSIRMDSGAQLFRAVALDSAIEDARNKKKTLDANMEELKHMEQCAKETNDMHAKEVHAQKTALATAMEDLQFRASCMLDEGDESLAALDEDCEERLLKEKLELYDEDTTEDLEPIIHKTEYGPYDGCVWHKSKGDTIFKSYQKHQKKKAMRKLNEELITEAVKEYEKHGCDALHGIPYTSYKSK</sequence>
<protein>
    <submittedName>
        <fullName evidence="2">Uncharacterized protein</fullName>
    </submittedName>
</protein>
<name>A0A6L2KTR4_TANCI</name>
<comment type="caution">
    <text evidence="2">The sequence shown here is derived from an EMBL/GenBank/DDBJ whole genome shotgun (WGS) entry which is preliminary data.</text>
</comment>
<evidence type="ECO:0000256" key="1">
    <source>
        <dbReference type="SAM" id="Coils"/>
    </source>
</evidence>
<dbReference type="AlphaFoldDB" id="A0A6L2KTR4"/>
<reference evidence="2" key="1">
    <citation type="journal article" date="2019" name="Sci. Rep.">
        <title>Draft genome of Tanacetum cinerariifolium, the natural source of mosquito coil.</title>
        <authorList>
            <person name="Yamashiro T."/>
            <person name="Shiraishi A."/>
            <person name="Satake H."/>
            <person name="Nakayama K."/>
        </authorList>
    </citation>
    <scope>NUCLEOTIDE SEQUENCE</scope>
</reference>
<gene>
    <name evidence="2" type="ORF">Tci_023403</name>
</gene>
<accession>A0A6L2KTR4</accession>
<feature type="coiled-coil region" evidence="1">
    <location>
        <begin position="16"/>
        <end position="43"/>
    </location>
</feature>
<keyword evidence="1" id="KW-0175">Coiled coil</keyword>
<proteinExistence type="predicted"/>
<dbReference type="EMBL" id="BKCJ010002864">
    <property type="protein sequence ID" value="GEU51425.1"/>
    <property type="molecule type" value="Genomic_DNA"/>
</dbReference>
<dbReference type="PANTHER" id="PTHR48459">
    <property type="entry name" value="CUE DOMAIN-CONTAINING PROTEIN"/>
    <property type="match status" value="1"/>
</dbReference>
<organism evidence="2">
    <name type="scientific">Tanacetum cinerariifolium</name>
    <name type="common">Dalmatian daisy</name>
    <name type="synonym">Chrysanthemum cinerariifolium</name>
    <dbReference type="NCBI Taxonomy" id="118510"/>
    <lineage>
        <taxon>Eukaryota</taxon>
        <taxon>Viridiplantae</taxon>
        <taxon>Streptophyta</taxon>
        <taxon>Embryophyta</taxon>
        <taxon>Tracheophyta</taxon>
        <taxon>Spermatophyta</taxon>
        <taxon>Magnoliopsida</taxon>
        <taxon>eudicotyledons</taxon>
        <taxon>Gunneridae</taxon>
        <taxon>Pentapetalae</taxon>
        <taxon>asterids</taxon>
        <taxon>campanulids</taxon>
        <taxon>Asterales</taxon>
        <taxon>Asteraceae</taxon>
        <taxon>Asteroideae</taxon>
        <taxon>Anthemideae</taxon>
        <taxon>Anthemidinae</taxon>
        <taxon>Tanacetum</taxon>
    </lineage>
</organism>
<evidence type="ECO:0000313" key="2">
    <source>
        <dbReference type="EMBL" id="GEU51425.1"/>
    </source>
</evidence>
<dbReference type="PANTHER" id="PTHR48459:SF1">
    <property type="entry name" value="CUE DOMAIN-CONTAINING PROTEIN"/>
    <property type="match status" value="1"/>
</dbReference>